<dbReference type="SUPFAM" id="SSF46458">
    <property type="entry name" value="Globin-like"/>
    <property type="match status" value="1"/>
</dbReference>
<dbReference type="InterPro" id="IPR012292">
    <property type="entry name" value="Globin/Proto"/>
</dbReference>
<sequence>MERFDDLQQSYGRCLRQKDFIERFYQIFLDSHPEVAAMFAKTDFNTQRFALRRGISVAIEHANGSRLAERTMNEMADAHARKGRVPVRPSLYVHWVDSLIKAVGETDPQANPALLQRWRLGMDKVVAHFTAHY</sequence>
<dbReference type="Proteomes" id="UP001165498">
    <property type="component" value="Unassembled WGS sequence"/>
</dbReference>
<evidence type="ECO:0000313" key="2">
    <source>
        <dbReference type="Proteomes" id="UP001165498"/>
    </source>
</evidence>
<dbReference type="EMBL" id="JANFQO010000008">
    <property type="protein sequence ID" value="MCQ4165067.1"/>
    <property type="molecule type" value="Genomic_DNA"/>
</dbReference>
<proteinExistence type="predicted"/>
<dbReference type="InterPro" id="IPR009050">
    <property type="entry name" value="Globin-like_sf"/>
</dbReference>
<keyword evidence="2" id="KW-1185">Reference proteome</keyword>
<evidence type="ECO:0000313" key="1">
    <source>
        <dbReference type="EMBL" id="MCQ4165067.1"/>
    </source>
</evidence>
<comment type="caution">
    <text evidence="1">The sequence shown here is derived from an EMBL/GenBank/DDBJ whole genome shotgun (WGS) entry which is preliminary data.</text>
</comment>
<dbReference type="InterPro" id="IPR044399">
    <property type="entry name" value="Mb-like_M"/>
</dbReference>
<name>A0ABT1QRZ0_9GAMM</name>
<gene>
    <name evidence="1" type="ORF">NM961_10130</name>
</gene>
<organism evidence="1 2">
    <name type="scientific">Tahibacter harae</name>
    <dbReference type="NCBI Taxonomy" id="2963937"/>
    <lineage>
        <taxon>Bacteria</taxon>
        <taxon>Pseudomonadati</taxon>
        <taxon>Pseudomonadota</taxon>
        <taxon>Gammaproteobacteria</taxon>
        <taxon>Lysobacterales</taxon>
        <taxon>Rhodanobacteraceae</taxon>
        <taxon>Tahibacter</taxon>
    </lineage>
</organism>
<dbReference type="Gene3D" id="1.10.490.10">
    <property type="entry name" value="Globins"/>
    <property type="match status" value="1"/>
</dbReference>
<accession>A0ABT1QRZ0</accession>
<reference evidence="1" key="1">
    <citation type="submission" date="2022-07" db="EMBL/GenBank/DDBJ databases">
        <title>Tahibacter sp., a new gammaproteobacterium isolated from the silt sample collected at pig farm.</title>
        <authorList>
            <person name="Chen H."/>
        </authorList>
    </citation>
    <scope>NUCLEOTIDE SEQUENCE</scope>
    <source>
        <strain evidence="1">P2K</strain>
    </source>
</reference>
<dbReference type="CDD" id="cd01040">
    <property type="entry name" value="Mb-like"/>
    <property type="match status" value="1"/>
</dbReference>
<dbReference type="RefSeq" id="WP_255914127.1">
    <property type="nucleotide sequence ID" value="NZ_JANFQO010000008.1"/>
</dbReference>
<protein>
    <submittedName>
        <fullName evidence="1">Globin</fullName>
    </submittedName>
</protein>